<keyword evidence="2" id="KW-1185">Reference proteome</keyword>
<evidence type="ECO:0000313" key="1">
    <source>
        <dbReference type="EMBL" id="KAJ0016496.1"/>
    </source>
</evidence>
<evidence type="ECO:0000313" key="2">
    <source>
        <dbReference type="Proteomes" id="UP001163603"/>
    </source>
</evidence>
<sequence length="128" mass="13556">MPQPHSLSLILCWTHLTPHAAFSVSHSLSDSPHAARRHAAAAFSVSHSLSDSPHGSLTSDHKVLIASYISKGDFKTIREVTNFMLKIGVVTGVSLAAILGVSFGSLATLFTKDPKVLGIVRTGILVSK</sequence>
<dbReference type="EMBL" id="CM047747">
    <property type="protein sequence ID" value="KAJ0016496.1"/>
    <property type="molecule type" value="Genomic_DNA"/>
</dbReference>
<name>A0ACC0XGD4_9ROSI</name>
<organism evidence="1 2">
    <name type="scientific">Pistacia integerrima</name>
    <dbReference type="NCBI Taxonomy" id="434235"/>
    <lineage>
        <taxon>Eukaryota</taxon>
        <taxon>Viridiplantae</taxon>
        <taxon>Streptophyta</taxon>
        <taxon>Embryophyta</taxon>
        <taxon>Tracheophyta</taxon>
        <taxon>Spermatophyta</taxon>
        <taxon>Magnoliopsida</taxon>
        <taxon>eudicotyledons</taxon>
        <taxon>Gunneridae</taxon>
        <taxon>Pentapetalae</taxon>
        <taxon>rosids</taxon>
        <taxon>malvids</taxon>
        <taxon>Sapindales</taxon>
        <taxon>Anacardiaceae</taxon>
        <taxon>Pistacia</taxon>
    </lineage>
</organism>
<reference evidence="2" key="1">
    <citation type="journal article" date="2023" name="G3 (Bethesda)">
        <title>Genome assembly and association tests identify interacting loci associated with vigor, precocity, and sex in interspecific pistachio rootstocks.</title>
        <authorList>
            <person name="Palmer W."/>
            <person name="Jacygrad E."/>
            <person name="Sagayaradj S."/>
            <person name="Cavanaugh K."/>
            <person name="Han R."/>
            <person name="Bertier L."/>
            <person name="Beede B."/>
            <person name="Kafkas S."/>
            <person name="Golino D."/>
            <person name="Preece J."/>
            <person name="Michelmore R."/>
        </authorList>
    </citation>
    <scope>NUCLEOTIDE SEQUENCE [LARGE SCALE GENOMIC DNA]</scope>
</reference>
<comment type="caution">
    <text evidence="1">The sequence shown here is derived from an EMBL/GenBank/DDBJ whole genome shotgun (WGS) entry which is preliminary data.</text>
</comment>
<accession>A0ACC0XGD4</accession>
<proteinExistence type="predicted"/>
<dbReference type="Proteomes" id="UP001163603">
    <property type="component" value="Chromosome 12"/>
</dbReference>
<gene>
    <name evidence="1" type="ORF">Pint_11876</name>
</gene>
<protein>
    <submittedName>
        <fullName evidence="1">Uncharacterized protein</fullName>
    </submittedName>
</protein>